<evidence type="ECO:0000313" key="2">
    <source>
        <dbReference type="EMBL" id="HDQ99648.1"/>
    </source>
</evidence>
<dbReference type="PANTHER" id="PTHR13707:SF60">
    <property type="entry name" value="ACETATE COA-TRANSFERASE SUBUNIT ALPHA"/>
    <property type="match status" value="1"/>
</dbReference>
<dbReference type="SUPFAM" id="SSF100950">
    <property type="entry name" value="NagB/RpiA/CoA transferase-like"/>
    <property type="match status" value="1"/>
</dbReference>
<dbReference type="InterPro" id="IPR037171">
    <property type="entry name" value="NagB/RpiA_transferase-like"/>
</dbReference>
<dbReference type="SMART" id="SM00882">
    <property type="entry name" value="CoA_trans"/>
    <property type="match status" value="1"/>
</dbReference>
<organism evidence="2">
    <name type="scientific">candidate division WOR-3 bacterium</name>
    <dbReference type="NCBI Taxonomy" id="2052148"/>
    <lineage>
        <taxon>Bacteria</taxon>
        <taxon>Bacteria division WOR-3</taxon>
    </lineage>
</organism>
<dbReference type="Proteomes" id="UP000885672">
    <property type="component" value="Unassembled WGS sequence"/>
</dbReference>
<dbReference type="Gene3D" id="3.30.30.40">
    <property type="match status" value="1"/>
</dbReference>
<dbReference type="AlphaFoldDB" id="A0A7V0T651"/>
<evidence type="ECO:0000256" key="1">
    <source>
        <dbReference type="ARBA" id="ARBA00022679"/>
    </source>
</evidence>
<dbReference type="InterPro" id="IPR004165">
    <property type="entry name" value="CoA_trans_fam_I"/>
</dbReference>
<sequence>MEVIESGIGELFQPPDPDGFREWVRTGKNTGMTDKVMSEQEAVSRLVQDGDYIGTELYGTVRAPMSLVREVVRQGKKHLRVAGQGIHEIDLLLAADLVDSLDITYVAWEVYGISACLRRAVESGRVKTTDWSNGGITWRFKAAAMGVPFLPVRAMLGTDTFKHSASKVVADPFTGKPVCLVPALFLDVGLIHVHKADKYGNCRVEGISGFVHEMARASKKLIVSAEEIVPTEEIRRYPEQTVIPYYLVDAVVEAKYGSHPGEMCYRYWRDGEHLQSFLKDSKDPDKAKAYLDKWVYGCSDHAAYVELVGADRLGRLESEIGGR</sequence>
<reference evidence="2" key="1">
    <citation type="journal article" date="2020" name="mSystems">
        <title>Genome- and Community-Level Interaction Insights into Carbon Utilization and Element Cycling Functions of Hydrothermarchaeota in Hydrothermal Sediment.</title>
        <authorList>
            <person name="Zhou Z."/>
            <person name="Liu Y."/>
            <person name="Xu W."/>
            <person name="Pan J."/>
            <person name="Luo Z.H."/>
            <person name="Li M."/>
        </authorList>
    </citation>
    <scope>NUCLEOTIDE SEQUENCE [LARGE SCALE GENOMIC DNA]</scope>
    <source>
        <strain evidence="2">SpSt-1182</strain>
    </source>
</reference>
<dbReference type="EMBL" id="DSBX01000198">
    <property type="protein sequence ID" value="HDQ99648.1"/>
    <property type="molecule type" value="Genomic_DNA"/>
</dbReference>
<dbReference type="GO" id="GO:0008410">
    <property type="term" value="F:CoA-transferase activity"/>
    <property type="evidence" value="ECO:0007669"/>
    <property type="project" value="InterPro"/>
</dbReference>
<dbReference type="PANTHER" id="PTHR13707">
    <property type="entry name" value="KETOACID-COENZYME A TRANSFERASE"/>
    <property type="match status" value="1"/>
</dbReference>
<dbReference type="Gene3D" id="3.40.1080.10">
    <property type="entry name" value="Glutaconate Coenzyme A-transferase"/>
    <property type="match status" value="1"/>
</dbReference>
<comment type="caution">
    <text evidence="2">The sequence shown here is derived from an EMBL/GenBank/DDBJ whole genome shotgun (WGS) entry which is preliminary data.</text>
</comment>
<keyword evidence="1 2" id="KW-0808">Transferase</keyword>
<gene>
    <name evidence="2" type="ORF">ENN51_05110</name>
</gene>
<protein>
    <submittedName>
        <fullName evidence="2">CoA transferase subunit A</fullName>
    </submittedName>
</protein>
<accession>A0A7V0T651</accession>
<proteinExistence type="predicted"/>
<dbReference type="Pfam" id="PF01144">
    <property type="entry name" value="CoA_trans"/>
    <property type="match status" value="1"/>
</dbReference>
<name>A0A7V0T651_UNCW3</name>